<evidence type="ECO:0000256" key="2">
    <source>
        <dbReference type="SAM" id="Phobius"/>
    </source>
</evidence>
<keyword evidence="2" id="KW-0812">Transmembrane</keyword>
<protein>
    <submittedName>
        <fullName evidence="3">Uncharacterized protein</fullName>
    </submittedName>
</protein>
<dbReference type="Proteomes" id="UP001342631">
    <property type="component" value="Unassembled WGS sequence"/>
</dbReference>
<keyword evidence="4" id="KW-1185">Reference proteome</keyword>
<feature type="transmembrane region" description="Helical" evidence="2">
    <location>
        <begin position="54"/>
        <end position="71"/>
    </location>
</feature>
<feature type="compositionally biased region" description="Basic and acidic residues" evidence="1">
    <location>
        <begin position="323"/>
        <end position="339"/>
    </location>
</feature>
<evidence type="ECO:0000313" key="3">
    <source>
        <dbReference type="EMBL" id="GMU04386.1"/>
    </source>
</evidence>
<accession>A0ABQ6QKK8</accession>
<dbReference type="EMBL" id="BTTX01000001">
    <property type="protein sequence ID" value="GMU04386.1"/>
    <property type="molecule type" value="Genomic_DNA"/>
</dbReference>
<sequence length="355" mass="39050">MLSVRGLLRMSRLCAVLRVRGLLRMSHLRTVLRLLLRVCGLLGLRGLLLRVRRLLRLLLRVCSLLGLLLRVSGLLRLLLSVCGLLCLSGLLRLLLRVGGLLLRVCGLLRLLLRVGGLLLSVRGLLGLRGLLCLLLGVCGLLRLRGLLLSMCGLLRLLLSECSLLLGVRGLPTVLRREAIRGLRAVLGREAVRRMRGLSAMLRVLGREAIRGMRGLRAVLRREAIHGGRRPCVSEESGDLGRRLRLGLDGTLVEDPRLQDEWTAQHLIHGADLTGRDLVTVDEDAAGAAARVLDRGAPVLEVQQRMARRHGRVVQPQVRRRIGAERVGAGDEDLRPHQEAVAEDDDLQDAGLAAQR</sequence>
<organism evidence="3 4">
    <name type="scientific">Corallococcus caeni</name>
    <dbReference type="NCBI Taxonomy" id="3082388"/>
    <lineage>
        <taxon>Bacteria</taxon>
        <taxon>Pseudomonadati</taxon>
        <taxon>Myxococcota</taxon>
        <taxon>Myxococcia</taxon>
        <taxon>Myxococcales</taxon>
        <taxon>Cystobacterineae</taxon>
        <taxon>Myxococcaceae</taxon>
        <taxon>Corallococcus</taxon>
    </lineage>
</organism>
<keyword evidence="2" id="KW-0472">Membrane</keyword>
<evidence type="ECO:0000256" key="1">
    <source>
        <dbReference type="SAM" id="MobiDB-lite"/>
    </source>
</evidence>
<evidence type="ECO:0000313" key="4">
    <source>
        <dbReference type="Proteomes" id="UP001342631"/>
    </source>
</evidence>
<gene>
    <name evidence="3" type="ORF">ASNO1_06380</name>
</gene>
<keyword evidence="2" id="KW-1133">Transmembrane helix</keyword>
<feature type="region of interest" description="Disordered" evidence="1">
    <location>
        <begin position="323"/>
        <end position="355"/>
    </location>
</feature>
<name>A0ABQ6QKK8_9BACT</name>
<comment type="caution">
    <text evidence="3">The sequence shown here is derived from an EMBL/GenBank/DDBJ whole genome shotgun (WGS) entry which is preliminary data.</text>
</comment>
<reference evidence="3 4" key="1">
    <citation type="journal article" date="2024" name="Arch. Microbiol.">
        <title>Corallococcus caeni sp. nov., a novel myxobacterium isolated from activated sludge.</title>
        <authorList>
            <person name="Tomita S."/>
            <person name="Nakai R."/>
            <person name="Kuroda K."/>
            <person name="Kurashita H."/>
            <person name="Hatamoto M."/>
            <person name="Yamaguchi T."/>
            <person name="Narihiro T."/>
        </authorList>
    </citation>
    <scope>NUCLEOTIDE SEQUENCE [LARGE SCALE GENOMIC DNA]</scope>
    <source>
        <strain evidence="3 4">NO1</strain>
    </source>
</reference>
<proteinExistence type="predicted"/>